<dbReference type="EMBL" id="KL662166">
    <property type="protein sequence ID" value="KFM28277.1"/>
    <property type="molecule type" value="Genomic_DNA"/>
</dbReference>
<feature type="region of interest" description="Disordered" evidence="1">
    <location>
        <begin position="234"/>
        <end position="261"/>
    </location>
</feature>
<feature type="region of interest" description="Disordered" evidence="1">
    <location>
        <begin position="33"/>
        <end position="64"/>
    </location>
</feature>
<protein>
    <submittedName>
        <fullName evidence="2">Uncharacterized protein</fullName>
    </submittedName>
</protein>
<organism evidence="2 3">
    <name type="scientific">Auxenochlorella protothecoides</name>
    <name type="common">Green microalga</name>
    <name type="synonym">Chlorella protothecoides</name>
    <dbReference type="NCBI Taxonomy" id="3075"/>
    <lineage>
        <taxon>Eukaryota</taxon>
        <taxon>Viridiplantae</taxon>
        <taxon>Chlorophyta</taxon>
        <taxon>core chlorophytes</taxon>
        <taxon>Trebouxiophyceae</taxon>
        <taxon>Chlorellales</taxon>
        <taxon>Chlorellaceae</taxon>
        <taxon>Auxenochlorella</taxon>
    </lineage>
</organism>
<evidence type="ECO:0000313" key="3">
    <source>
        <dbReference type="Proteomes" id="UP000028924"/>
    </source>
</evidence>
<evidence type="ECO:0000256" key="1">
    <source>
        <dbReference type="SAM" id="MobiDB-lite"/>
    </source>
</evidence>
<reference evidence="2 3" key="1">
    <citation type="journal article" date="2014" name="BMC Genomics">
        <title>Oil accumulation mechanisms of the oleaginous microalga Chlorella protothecoides revealed through its genome, transcriptomes, and proteomes.</title>
        <authorList>
            <person name="Gao C."/>
            <person name="Wang Y."/>
            <person name="Shen Y."/>
            <person name="Yan D."/>
            <person name="He X."/>
            <person name="Dai J."/>
            <person name="Wu Q."/>
        </authorList>
    </citation>
    <scope>NUCLEOTIDE SEQUENCE [LARGE SCALE GENOMIC DNA]</scope>
    <source>
        <strain evidence="2 3">0710</strain>
    </source>
</reference>
<dbReference type="AlphaFoldDB" id="A0A087SRC3"/>
<sequence>MKIVKYCSLVRVARGPENAEDFLRRWQASFDETEHGTKGIKHGGRRGGRGAAPPGSPPLRWKGPFDRVPISEQEPRGHVLAPDLPPQAEADMLLFERCLFVLRRGHMSLQPSAPLQELESRGLLSPSLTYEDPWLQLNGREAVQRLMHQLESAGMELELCKIFGRVTSFGPPRPAQEILDAERGACGVCLGPAGARPRFARLACGAPDPAARPDYGGLPLRGITDPGRRGAWGSGGYAPVSAPADAAPRRWPERHETDEVLTREEAEGILRSMLGARFDKTMAQFSREGKRKGAAGRTPERGTRWMTGECLTASVTLRYAVDPAACQVSAITCNWGSVHGALHDAMAAYDIYVRQAGVLWMEDEGAEEES</sequence>
<name>A0A087SRC3_AUXPR</name>
<evidence type="ECO:0000313" key="2">
    <source>
        <dbReference type="EMBL" id="KFM28277.1"/>
    </source>
</evidence>
<accession>A0A087SRC3</accession>
<dbReference type="RefSeq" id="XP_011401291.1">
    <property type="nucleotide sequence ID" value="XM_011402989.1"/>
</dbReference>
<dbReference type="OrthoDB" id="515387at2759"/>
<proteinExistence type="predicted"/>
<feature type="compositionally biased region" description="Basic and acidic residues" evidence="1">
    <location>
        <begin position="247"/>
        <end position="261"/>
    </location>
</feature>
<dbReference type="GeneID" id="23612947"/>
<dbReference type="KEGG" id="apro:F751_1556"/>
<keyword evidence="3" id="KW-1185">Reference proteome</keyword>
<feature type="compositionally biased region" description="Basic residues" evidence="1">
    <location>
        <begin position="38"/>
        <end position="48"/>
    </location>
</feature>
<gene>
    <name evidence="2" type="ORF">F751_1556</name>
</gene>
<dbReference type="Proteomes" id="UP000028924">
    <property type="component" value="Unassembled WGS sequence"/>
</dbReference>